<feature type="non-terminal residue" evidence="1">
    <location>
        <position position="48"/>
    </location>
</feature>
<evidence type="ECO:0000313" key="2">
    <source>
        <dbReference type="Proteomes" id="UP000008237"/>
    </source>
</evidence>
<accession>E2B7D1</accession>
<dbReference type="GO" id="GO:0003676">
    <property type="term" value="F:nucleic acid binding"/>
    <property type="evidence" value="ECO:0007669"/>
    <property type="project" value="InterPro"/>
</dbReference>
<sequence length="48" mass="5584">VYANKPTTTHALKEEIERCINEIQPHLCKTVMENFNKRVHMCQQSRGG</sequence>
<evidence type="ECO:0008006" key="3">
    <source>
        <dbReference type="Google" id="ProtNLM"/>
    </source>
</evidence>
<dbReference type="Proteomes" id="UP000008237">
    <property type="component" value="Unassembled WGS sequence"/>
</dbReference>
<feature type="non-terminal residue" evidence="1">
    <location>
        <position position="1"/>
    </location>
</feature>
<dbReference type="Gene3D" id="3.30.420.10">
    <property type="entry name" value="Ribonuclease H-like superfamily/Ribonuclease H"/>
    <property type="match status" value="1"/>
</dbReference>
<proteinExistence type="predicted"/>
<reference evidence="1 2" key="1">
    <citation type="journal article" date="2010" name="Science">
        <title>Genomic comparison of the ants Camponotus floridanus and Harpegnathos saltator.</title>
        <authorList>
            <person name="Bonasio R."/>
            <person name="Zhang G."/>
            <person name="Ye C."/>
            <person name="Mutti N.S."/>
            <person name="Fang X."/>
            <person name="Qin N."/>
            <person name="Donahue G."/>
            <person name="Yang P."/>
            <person name="Li Q."/>
            <person name="Li C."/>
            <person name="Zhang P."/>
            <person name="Huang Z."/>
            <person name="Berger S.L."/>
            <person name="Reinberg D."/>
            <person name="Wang J."/>
            <person name="Liebig J."/>
        </authorList>
    </citation>
    <scope>NUCLEOTIDE SEQUENCE [LARGE SCALE GENOMIC DNA]</scope>
    <source>
        <strain evidence="1 2">R22 G/1</strain>
    </source>
</reference>
<dbReference type="InParanoid" id="E2B7D1"/>
<evidence type="ECO:0000313" key="1">
    <source>
        <dbReference type="EMBL" id="EFN88416.1"/>
    </source>
</evidence>
<keyword evidence="2" id="KW-1185">Reference proteome</keyword>
<name>E2B7D1_HARSA</name>
<gene>
    <name evidence="1" type="ORF">EAI_01836</name>
</gene>
<organism evidence="2">
    <name type="scientific">Harpegnathos saltator</name>
    <name type="common">Jerdon's jumping ant</name>
    <dbReference type="NCBI Taxonomy" id="610380"/>
    <lineage>
        <taxon>Eukaryota</taxon>
        <taxon>Metazoa</taxon>
        <taxon>Ecdysozoa</taxon>
        <taxon>Arthropoda</taxon>
        <taxon>Hexapoda</taxon>
        <taxon>Insecta</taxon>
        <taxon>Pterygota</taxon>
        <taxon>Neoptera</taxon>
        <taxon>Endopterygota</taxon>
        <taxon>Hymenoptera</taxon>
        <taxon>Apocrita</taxon>
        <taxon>Aculeata</taxon>
        <taxon>Formicoidea</taxon>
        <taxon>Formicidae</taxon>
        <taxon>Ponerinae</taxon>
        <taxon>Ponerini</taxon>
        <taxon>Harpegnathos</taxon>
    </lineage>
</organism>
<dbReference type="AlphaFoldDB" id="E2B7D1"/>
<dbReference type="InterPro" id="IPR036397">
    <property type="entry name" value="RNaseH_sf"/>
</dbReference>
<dbReference type="EMBL" id="GL446154">
    <property type="protein sequence ID" value="EFN88416.1"/>
    <property type="molecule type" value="Genomic_DNA"/>
</dbReference>
<protein>
    <recommendedName>
        <fullName evidence="3">Mos1 transposase HTH domain-containing protein</fullName>
    </recommendedName>
</protein>